<dbReference type="Proteomes" id="UP000186817">
    <property type="component" value="Unassembled WGS sequence"/>
</dbReference>
<dbReference type="GO" id="GO:0020037">
    <property type="term" value="F:heme binding"/>
    <property type="evidence" value="ECO:0007669"/>
    <property type="project" value="InterPro"/>
</dbReference>
<evidence type="ECO:0000256" key="7">
    <source>
        <dbReference type="ARBA" id="ARBA00022982"/>
    </source>
</evidence>
<proteinExistence type="inferred from homology"/>
<keyword evidence="17" id="KW-1185">Reference proteome</keyword>
<protein>
    <recommendedName>
        <fullName evidence="12">Cytochrome c-553</fullName>
    </recommendedName>
    <alternativeName>
        <fullName evidence="11">Cytochrome c553</fullName>
    </alternativeName>
    <alternativeName>
        <fullName evidence="10">Soluble cytochrome f</fullName>
    </alternativeName>
</protein>
<dbReference type="GO" id="GO:0009543">
    <property type="term" value="C:chloroplast thylakoid lumen"/>
    <property type="evidence" value="ECO:0007669"/>
    <property type="project" value="UniProtKB-SubCell"/>
</dbReference>
<dbReference type="PROSITE" id="PS51007">
    <property type="entry name" value="CYTC"/>
    <property type="match status" value="1"/>
</dbReference>
<keyword evidence="7" id="KW-0249">Electron transport</keyword>
<comment type="subcellular location">
    <subcellularLocation>
        <location evidence="2">Plastid</location>
        <location evidence="2">Chloroplast thylakoid lumen</location>
    </subcellularLocation>
</comment>
<dbReference type="GO" id="GO:0009055">
    <property type="term" value="F:electron transfer activity"/>
    <property type="evidence" value="ECO:0007669"/>
    <property type="project" value="InterPro"/>
</dbReference>
<feature type="domain" description="Cytochrome c" evidence="15">
    <location>
        <begin position="609"/>
        <end position="689"/>
    </location>
</feature>
<feature type="compositionally biased region" description="Gly residues" evidence="14">
    <location>
        <begin position="1"/>
        <end position="13"/>
    </location>
</feature>
<evidence type="ECO:0000256" key="3">
    <source>
        <dbReference type="ARBA" id="ARBA00009650"/>
    </source>
</evidence>
<evidence type="ECO:0000256" key="1">
    <source>
        <dbReference type="ARBA" id="ARBA00002347"/>
    </source>
</evidence>
<dbReference type="InterPro" id="IPR023655">
    <property type="entry name" value="Cyt_C6"/>
</dbReference>
<dbReference type="SUPFAM" id="SSF46626">
    <property type="entry name" value="Cytochrome c"/>
    <property type="match status" value="1"/>
</dbReference>
<dbReference type="PANTHER" id="PTHR34688:SF2">
    <property type="entry name" value="CYTOCHROME C6, CHLOROPLASTIC"/>
    <property type="match status" value="1"/>
</dbReference>
<dbReference type="PANTHER" id="PTHR34688">
    <property type="entry name" value="CYTOCHROME C6, CHLOROPLASTIC"/>
    <property type="match status" value="1"/>
</dbReference>
<evidence type="ECO:0000256" key="12">
    <source>
        <dbReference type="ARBA" id="ARBA00033211"/>
    </source>
</evidence>
<dbReference type="Gene3D" id="1.10.760.10">
    <property type="entry name" value="Cytochrome c-like domain"/>
    <property type="match status" value="1"/>
</dbReference>
<reference evidence="16 17" key="1">
    <citation type="submission" date="2016-02" db="EMBL/GenBank/DDBJ databases">
        <title>Genome analysis of coral dinoflagellate symbionts highlights evolutionary adaptations to a symbiotic lifestyle.</title>
        <authorList>
            <person name="Aranda M."/>
            <person name="Li Y."/>
            <person name="Liew Y.J."/>
            <person name="Baumgarten S."/>
            <person name="Simakov O."/>
            <person name="Wilson M."/>
            <person name="Piel J."/>
            <person name="Ashoor H."/>
            <person name="Bougouffa S."/>
            <person name="Bajic V.B."/>
            <person name="Ryu T."/>
            <person name="Ravasi T."/>
            <person name="Bayer T."/>
            <person name="Micklem G."/>
            <person name="Kim H."/>
            <person name="Bhak J."/>
            <person name="Lajeunesse T.C."/>
            <person name="Voolstra C.R."/>
        </authorList>
    </citation>
    <scope>NUCLEOTIDE SEQUENCE [LARGE SCALE GENOMIC DNA]</scope>
    <source>
        <strain evidence="16 17">CCMP2467</strain>
    </source>
</reference>
<evidence type="ECO:0000256" key="13">
    <source>
        <dbReference type="PROSITE-ProRule" id="PRU00433"/>
    </source>
</evidence>
<evidence type="ECO:0000259" key="15">
    <source>
        <dbReference type="PROSITE" id="PS51007"/>
    </source>
</evidence>
<evidence type="ECO:0000256" key="14">
    <source>
        <dbReference type="SAM" id="MobiDB-lite"/>
    </source>
</evidence>
<name>A0A1Q9CD48_SYMMI</name>
<evidence type="ECO:0000256" key="9">
    <source>
        <dbReference type="ARBA" id="ARBA00023078"/>
    </source>
</evidence>
<dbReference type="EMBL" id="LSRX01001337">
    <property type="protein sequence ID" value="OLP80864.1"/>
    <property type="molecule type" value="Genomic_DNA"/>
</dbReference>
<evidence type="ECO:0000313" key="16">
    <source>
        <dbReference type="EMBL" id="OLP80864.1"/>
    </source>
</evidence>
<comment type="similarity">
    <text evidence="3">Belongs to the cytochrome c family. PetJ subfamily.</text>
</comment>
<comment type="function">
    <text evidence="1">Functions as an electron carrier between membrane-bound cytochrome b6-f and photosystem I in oxygenic photosynthesis.</text>
</comment>
<evidence type="ECO:0000256" key="2">
    <source>
        <dbReference type="ARBA" id="ARBA00004456"/>
    </source>
</evidence>
<dbReference type="PRINTS" id="PR00605">
    <property type="entry name" value="CYTCHROMECIC"/>
</dbReference>
<feature type="region of interest" description="Disordered" evidence="14">
    <location>
        <begin position="1"/>
        <end position="26"/>
    </location>
</feature>
<sequence>MTPGNDGGTGGGLPARQKKDFSPNRKPLFYDSADVLDHGWGAQDEIEEDARTQVPDPLATVTVTGPEPFTAPCLVSWQEVGPAWRRSTEQAGMTWALLSDPDAFRSSKSASTGLRVEVLERLATEDGSGQTTAGFVSRHQQRTQVASPGNGRVYNCRLALRVGGLSSTFGPETIERPDEVDLTNFLRTHHVVALNTWQDRTLSRLGAFWRARPTDASFEELQVDLAIEDKDGYNLSLEGELREFSRYARPDAKGLAGTAKELLAEGTPAGSKSYLQEILDLLQELGTAVSALKLRVNPVKCPVLVKLAGEEAPAVMAVGCLMPLANCTNIGGKRLEPTRLVWPKVVGDLRRPWCFVFRFMELEILKALAVGLWPEISPLVLGPLKLMQKELRWLQNQRPATYLLMLQHSVAKNRYVRHHADKWHALEEGTFDPRHGHQVALRATVGSVAAFAGGSRGKQQELGLRDGTELEAKVHTPMLPLVFAKIGTCLLVVKLLRPRRAAEQLQYGALVRGVQHGLRYRPQFNRTVTTMSRVAGIVCAASLALYGASCFIVPTTLPKGAPPTESGAVVGQPSAINGTPESASWSPLAVGAALGLLIAVATGRPALAADLENGEAIFNGNCTACHAGGNNSIVAEKKLKKEALVQYGKYDVQAIITQVTNGNGAMPAFGEKLGPDDIEDVANYVYSKADKW</sequence>
<dbReference type="InterPro" id="IPR009056">
    <property type="entry name" value="Cyt_c-like_dom"/>
</dbReference>
<keyword evidence="4" id="KW-0813">Transport</keyword>
<keyword evidence="8 13" id="KW-0408">Iron</keyword>
<dbReference type="OrthoDB" id="1930491at2759"/>
<evidence type="ECO:0000256" key="4">
    <source>
        <dbReference type="ARBA" id="ARBA00022448"/>
    </source>
</evidence>
<evidence type="ECO:0000313" key="17">
    <source>
        <dbReference type="Proteomes" id="UP000186817"/>
    </source>
</evidence>
<evidence type="ECO:0000256" key="8">
    <source>
        <dbReference type="ARBA" id="ARBA00023004"/>
    </source>
</evidence>
<accession>A0A1Q9CD48</accession>
<evidence type="ECO:0000256" key="11">
    <source>
        <dbReference type="ARBA" id="ARBA00031247"/>
    </source>
</evidence>
<evidence type="ECO:0000256" key="10">
    <source>
        <dbReference type="ARBA" id="ARBA00030448"/>
    </source>
</evidence>
<gene>
    <name evidence="16" type="primary">petJ</name>
    <name evidence="16" type="ORF">AK812_SmicGene38668</name>
</gene>
<evidence type="ECO:0000256" key="5">
    <source>
        <dbReference type="ARBA" id="ARBA00022617"/>
    </source>
</evidence>
<organism evidence="16 17">
    <name type="scientific">Symbiodinium microadriaticum</name>
    <name type="common">Dinoflagellate</name>
    <name type="synonym">Zooxanthella microadriatica</name>
    <dbReference type="NCBI Taxonomy" id="2951"/>
    <lineage>
        <taxon>Eukaryota</taxon>
        <taxon>Sar</taxon>
        <taxon>Alveolata</taxon>
        <taxon>Dinophyceae</taxon>
        <taxon>Suessiales</taxon>
        <taxon>Symbiodiniaceae</taxon>
        <taxon>Symbiodinium</taxon>
    </lineage>
</organism>
<dbReference type="InterPro" id="IPR036909">
    <property type="entry name" value="Cyt_c-like_dom_sf"/>
</dbReference>
<dbReference type="Pfam" id="PF13442">
    <property type="entry name" value="Cytochrome_CBB3"/>
    <property type="match status" value="1"/>
</dbReference>
<dbReference type="AlphaFoldDB" id="A0A1Q9CD48"/>
<dbReference type="InterPro" id="IPR008168">
    <property type="entry name" value="Cyt_C_IC"/>
</dbReference>
<comment type="caution">
    <text evidence="16">The sequence shown here is derived from an EMBL/GenBank/DDBJ whole genome shotgun (WGS) entry which is preliminary data.</text>
</comment>
<dbReference type="GO" id="GO:0005506">
    <property type="term" value="F:iron ion binding"/>
    <property type="evidence" value="ECO:0007669"/>
    <property type="project" value="InterPro"/>
</dbReference>
<keyword evidence="5 13" id="KW-0349">Heme</keyword>
<keyword evidence="6 13" id="KW-0479">Metal-binding</keyword>
<evidence type="ECO:0000256" key="6">
    <source>
        <dbReference type="ARBA" id="ARBA00022723"/>
    </source>
</evidence>
<keyword evidence="9" id="KW-0793">Thylakoid</keyword>